<reference evidence="1 2" key="1">
    <citation type="submission" date="2016-02" db="EMBL/GenBank/DDBJ databases">
        <title>Draft genome sequence of hydrocarbon degrading Staphylococcus saprophyticus Strain CNV2, isolated from crude-oil contaminated soil from Noonmati Oil Refinery, Guwahati, Assam, India.</title>
        <authorList>
            <person name="Mukherjee A."/>
            <person name="Chettri B."/>
            <person name="Langpoklakpam J."/>
            <person name="Singh A.K."/>
            <person name="Chattopadhyay D.J."/>
        </authorList>
    </citation>
    <scope>NUCLEOTIDE SEQUENCE [LARGE SCALE GENOMIC DNA]</scope>
    <source>
        <strain evidence="1 2">CNV2</strain>
    </source>
</reference>
<dbReference type="EMBL" id="LUGM01000002">
    <property type="protein sequence ID" value="KYH14894.1"/>
    <property type="molecule type" value="Genomic_DNA"/>
</dbReference>
<name>A0A151A638_9STAP</name>
<protein>
    <submittedName>
        <fullName evidence="1">Uncharacterized protein</fullName>
    </submittedName>
</protein>
<proteinExistence type="predicted"/>
<accession>A0A151A638</accession>
<dbReference type="Proteomes" id="UP000075418">
    <property type="component" value="Unassembled WGS sequence"/>
</dbReference>
<dbReference type="AlphaFoldDB" id="A0A151A638"/>
<sequence length="99" mass="11605">MIKKAVKRPDEVEYIEFKGRENFEEVCRFISMPGELVINIDGEEGLRLRNVGPDNASGVVQPGKIFYKWNNYGNDENIYGKTGWSMMNKDEFFIRYKED</sequence>
<organism evidence="1 2">
    <name type="scientific">Staphylococcus kloosii</name>
    <dbReference type="NCBI Taxonomy" id="29384"/>
    <lineage>
        <taxon>Bacteria</taxon>
        <taxon>Bacillati</taxon>
        <taxon>Bacillota</taxon>
        <taxon>Bacilli</taxon>
        <taxon>Bacillales</taxon>
        <taxon>Staphylococcaceae</taxon>
        <taxon>Staphylococcus</taxon>
    </lineage>
</organism>
<gene>
    <name evidence="1" type="ORF">A0131_08910</name>
</gene>
<comment type="caution">
    <text evidence="1">The sequence shown here is derived from an EMBL/GenBank/DDBJ whole genome shotgun (WGS) entry which is preliminary data.</text>
</comment>
<evidence type="ECO:0000313" key="1">
    <source>
        <dbReference type="EMBL" id="KYH14894.1"/>
    </source>
</evidence>
<evidence type="ECO:0000313" key="2">
    <source>
        <dbReference type="Proteomes" id="UP000075418"/>
    </source>
</evidence>
<dbReference type="RefSeq" id="WP_061855050.1">
    <property type="nucleotide sequence ID" value="NZ_LUGM01000002.1"/>
</dbReference>